<dbReference type="InterPro" id="IPR043504">
    <property type="entry name" value="Peptidase_S1_PA_chymotrypsin"/>
</dbReference>
<keyword evidence="8" id="KW-1185">Reference proteome</keyword>
<organism evidence="7 8">
    <name type="scientific">Pendulispora albinea</name>
    <dbReference type="NCBI Taxonomy" id="2741071"/>
    <lineage>
        <taxon>Bacteria</taxon>
        <taxon>Pseudomonadati</taxon>
        <taxon>Myxococcota</taxon>
        <taxon>Myxococcia</taxon>
        <taxon>Myxococcales</taxon>
        <taxon>Sorangiineae</taxon>
        <taxon>Pendulisporaceae</taxon>
        <taxon>Pendulispora</taxon>
    </lineage>
</organism>
<evidence type="ECO:0000256" key="6">
    <source>
        <dbReference type="RuleBase" id="RU004296"/>
    </source>
</evidence>
<keyword evidence="5 6" id="KW-0720">Serine protease</keyword>
<dbReference type="InterPro" id="IPR008256">
    <property type="entry name" value="Peptidase_S1B"/>
</dbReference>
<evidence type="ECO:0000256" key="5">
    <source>
        <dbReference type="ARBA" id="ARBA00022825"/>
    </source>
</evidence>
<keyword evidence="3 6" id="KW-0732">Signal</keyword>
<dbReference type="InterPro" id="IPR009003">
    <property type="entry name" value="Peptidase_S1_PA"/>
</dbReference>
<protein>
    <recommendedName>
        <fullName evidence="6">Serine protease</fullName>
        <ecNumber evidence="6">3.4.21.-</ecNumber>
    </recommendedName>
</protein>
<dbReference type="PANTHER" id="PTHR36234:SF5">
    <property type="entry name" value="LYSYL ENDOPEPTIDASE"/>
    <property type="match status" value="1"/>
</dbReference>
<accession>A0ABZ2M5M7</accession>
<feature type="signal peptide" evidence="6">
    <location>
        <begin position="1"/>
        <end position="24"/>
    </location>
</feature>
<reference evidence="7 8" key="1">
    <citation type="submission" date="2021-12" db="EMBL/GenBank/DDBJ databases">
        <title>Discovery of the Pendulisporaceae a myxobacterial family with distinct sporulation behavior and unique specialized metabolism.</title>
        <authorList>
            <person name="Garcia R."/>
            <person name="Popoff A."/>
            <person name="Bader C.D."/>
            <person name="Loehr J."/>
            <person name="Walesch S."/>
            <person name="Walt C."/>
            <person name="Boldt J."/>
            <person name="Bunk B."/>
            <person name="Haeckl F.J.F.P.J."/>
            <person name="Gunesch A.P."/>
            <person name="Birkelbach J."/>
            <person name="Nuebel U."/>
            <person name="Pietschmann T."/>
            <person name="Bach T."/>
            <person name="Mueller R."/>
        </authorList>
    </citation>
    <scope>NUCLEOTIDE SEQUENCE [LARGE SCALE GENOMIC DNA]</scope>
    <source>
        <strain evidence="7 8">MSr11954</strain>
    </source>
</reference>
<comment type="similarity">
    <text evidence="1 6">Belongs to the peptidase S1B family.</text>
</comment>
<dbReference type="Gene3D" id="2.40.10.10">
    <property type="entry name" value="Trypsin-like serine proteases"/>
    <property type="match status" value="2"/>
</dbReference>
<dbReference type="PANTHER" id="PTHR36234">
    <property type="entry name" value="LYSYL ENDOPEPTIDASE"/>
    <property type="match status" value="1"/>
</dbReference>
<keyword evidence="2 6" id="KW-0645">Protease</keyword>
<evidence type="ECO:0000313" key="8">
    <source>
        <dbReference type="Proteomes" id="UP001370348"/>
    </source>
</evidence>
<dbReference type="PROSITE" id="PS51257">
    <property type="entry name" value="PROKAR_LIPOPROTEIN"/>
    <property type="match status" value="1"/>
</dbReference>
<evidence type="ECO:0000256" key="3">
    <source>
        <dbReference type="ARBA" id="ARBA00022729"/>
    </source>
</evidence>
<evidence type="ECO:0000313" key="7">
    <source>
        <dbReference type="EMBL" id="WXB16886.1"/>
    </source>
</evidence>
<name>A0ABZ2M5M7_9BACT</name>
<proteinExistence type="inferred from homology"/>
<feature type="chain" id="PRO_5045008597" description="Serine protease" evidence="6">
    <location>
        <begin position="25"/>
        <end position="290"/>
    </location>
</feature>
<dbReference type="PROSITE" id="PS00134">
    <property type="entry name" value="TRYPSIN_HIS"/>
    <property type="match status" value="1"/>
</dbReference>
<evidence type="ECO:0000256" key="2">
    <source>
        <dbReference type="ARBA" id="ARBA00022670"/>
    </source>
</evidence>
<dbReference type="Pfam" id="PF13365">
    <property type="entry name" value="Trypsin_2"/>
    <property type="match status" value="1"/>
</dbReference>
<gene>
    <name evidence="7" type="ORF">LZC94_06340</name>
</gene>
<dbReference type="Proteomes" id="UP001370348">
    <property type="component" value="Chromosome"/>
</dbReference>
<evidence type="ECO:0000256" key="1">
    <source>
        <dbReference type="ARBA" id="ARBA00008764"/>
    </source>
</evidence>
<evidence type="ECO:0000256" key="4">
    <source>
        <dbReference type="ARBA" id="ARBA00022801"/>
    </source>
</evidence>
<dbReference type="EMBL" id="CP089984">
    <property type="protein sequence ID" value="WXB16886.1"/>
    <property type="molecule type" value="Genomic_DNA"/>
</dbReference>
<dbReference type="SUPFAM" id="SSF50494">
    <property type="entry name" value="Trypsin-like serine proteases"/>
    <property type="match status" value="1"/>
</dbReference>
<dbReference type="InterPro" id="IPR018114">
    <property type="entry name" value="TRYPSIN_HIS"/>
</dbReference>
<sequence>MKKIAALVAVSGLFLMACSGGESAASNPGEDLQSPDQGAVESQDHPDFLRKMADPAHYVVNRNPGAGKSVLSTCGATDDAQYVNSYTGNLGVSKDYVNTYKPAVGAMESTATAGANAKYCSGTLIGSNLFLTAGHCVDSSTVGDFVSFNYERKANSTELLPEEHVRISAIVEDSLGGLDYAIVRLEGTPGTKYGTRATNATDPATNSTLAIIQHPARRAKQIEAGTLASSSGNYHYYGNIDTQGGSSGSGILNANGQLVGVHTNGGCTASGGNNSGTRMSKIAAASAVIN</sequence>
<keyword evidence="4 6" id="KW-0378">Hydrolase</keyword>
<dbReference type="EC" id="3.4.21.-" evidence="6"/>
<dbReference type="RefSeq" id="WP_394826516.1">
    <property type="nucleotide sequence ID" value="NZ_CP089984.1"/>
</dbReference>
<dbReference type="PRINTS" id="PR00839">
    <property type="entry name" value="V8PROTEASE"/>
</dbReference>